<keyword evidence="4" id="KW-0410">Iron transport</keyword>
<evidence type="ECO:0000256" key="5">
    <source>
        <dbReference type="ARBA" id="ARBA00022692"/>
    </source>
</evidence>
<evidence type="ECO:0000256" key="3">
    <source>
        <dbReference type="ARBA" id="ARBA00022452"/>
    </source>
</evidence>
<dbReference type="EMBL" id="JARYGZ010000001">
    <property type="protein sequence ID" value="MDH7637449.1"/>
    <property type="molecule type" value="Genomic_DNA"/>
</dbReference>
<dbReference type="PANTHER" id="PTHR32552">
    <property type="entry name" value="FERRICHROME IRON RECEPTOR-RELATED"/>
    <property type="match status" value="1"/>
</dbReference>
<dbReference type="Pfam" id="PF07715">
    <property type="entry name" value="Plug"/>
    <property type="match status" value="1"/>
</dbReference>
<dbReference type="SUPFAM" id="SSF56935">
    <property type="entry name" value="Porins"/>
    <property type="match status" value="1"/>
</dbReference>
<gene>
    <name evidence="18" type="ORF">QGN17_01775</name>
</gene>
<dbReference type="InterPro" id="IPR012910">
    <property type="entry name" value="Plug_dom"/>
</dbReference>
<keyword evidence="3 12" id="KW-1134">Transmembrane beta strand</keyword>
<feature type="domain" description="TonB-dependent receptor plug" evidence="17">
    <location>
        <begin position="63"/>
        <end position="171"/>
    </location>
</feature>
<evidence type="ECO:0000256" key="10">
    <source>
        <dbReference type="ARBA" id="ARBA00023136"/>
    </source>
</evidence>
<evidence type="ECO:0000256" key="15">
    <source>
        <dbReference type="SAM" id="SignalP"/>
    </source>
</evidence>
<keyword evidence="2 12" id="KW-0813">Transport</keyword>
<accession>A0ABT6MWQ2</accession>
<dbReference type="Proteomes" id="UP001160625">
    <property type="component" value="Unassembled WGS sequence"/>
</dbReference>
<keyword evidence="7" id="KW-0408">Iron</keyword>
<comment type="similarity">
    <text evidence="12 14">Belongs to the TonB-dependent receptor family.</text>
</comment>
<keyword evidence="6 15" id="KW-0732">Signal</keyword>
<evidence type="ECO:0000256" key="11">
    <source>
        <dbReference type="ARBA" id="ARBA00023237"/>
    </source>
</evidence>
<dbReference type="Gene3D" id="2.40.170.20">
    <property type="entry name" value="TonB-dependent receptor, beta-barrel domain"/>
    <property type="match status" value="1"/>
</dbReference>
<protein>
    <submittedName>
        <fullName evidence="18">TonB-dependent receptor</fullName>
    </submittedName>
</protein>
<evidence type="ECO:0000256" key="13">
    <source>
        <dbReference type="PROSITE-ProRule" id="PRU10144"/>
    </source>
</evidence>
<comment type="subcellular location">
    <subcellularLocation>
        <location evidence="1 12">Cell outer membrane</location>
        <topology evidence="1 12">Multi-pass membrane protein</topology>
    </subcellularLocation>
</comment>
<evidence type="ECO:0000256" key="12">
    <source>
        <dbReference type="PROSITE-ProRule" id="PRU01360"/>
    </source>
</evidence>
<evidence type="ECO:0000256" key="4">
    <source>
        <dbReference type="ARBA" id="ARBA00022496"/>
    </source>
</evidence>
<evidence type="ECO:0000313" key="18">
    <source>
        <dbReference type="EMBL" id="MDH7637449.1"/>
    </source>
</evidence>
<keyword evidence="8" id="KW-0406">Ion transport</keyword>
<dbReference type="InterPro" id="IPR039426">
    <property type="entry name" value="TonB-dep_rcpt-like"/>
</dbReference>
<dbReference type="PROSITE" id="PS52016">
    <property type="entry name" value="TONB_DEPENDENT_REC_3"/>
    <property type="match status" value="1"/>
</dbReference>
<feature type="domain" description="TonB-dependent receptor-like beta-barrel" evidence="16">
    <location>
        <begin position="336"/>
        <end position="765"/>
    </location>
</feature>
<evidence type="ECO:0000256" key="7">
    <source>
        <dbReference type="ARBA" id="ARBA00023004"/>
    </source>
</evidence>
<evidence type="ECO:0000313" key="19">
    <source>
        <dbReference type="Proteomes" id="UP001160625"/>
    </source>
</evidence>
<dbReference type="Pfam" id="PF00593">
    <property type="entry name" value="TonB_dep_Rec_b-barrel"/>
    <property type="match status" value="1"/>
</dbReference>
<feature type="short sequence motif" description="TonB C-terminal box" evidence="13">
    <location>
        <begin position="786"/>
        <end position="803"/>
    </location>
</feature>
<dbReference type="PANTHER" id="PTHR32552:SF81">
    <property type="entry name" value="TONB-DEPENDENT OUTER MEMBRANE RECEPTOR"/>
    <property type="match status" value="1"/>
</dbReference>
<feature type="chain" id="PRO_5045761492" evidence="15">
    <location>
        <begin position="22"/>
        <end position="803"/>
    </location>
</feature>
<feature type="signal peptide" evidence="15">
    <location>
        <begin position="1"/>
        <end position="21"/>
    </location>
</feature>
<keyword evidence="19" id="KW-1185">Reference proteome</keyword>
<dbReference type="PROSITE" id="PS01156">
    <property type="entry name" value="TONB_DEPENDENT_REC_2"/>
    <property type="match status" value="1"/>
</dbReference>
<evidence type="ECO:0000256" key="6">
    <source>
        <dbReference type="ARBA" id="ARBA00022729"/>
    </source>
</evidence>
<dbReference type="InterPro" id="IPR036942">
    <property type="entry name" value="Beta-barrel_TonB_sf"/>
</dbReference>
<evidence type="ECO:0000256" key="8">
    <source>
        <dbReference type="ARBA" id="ARBA00023065"/>
    </source>
</evidence>
<evidence type="ECO:0000259" key="16">
    <source>
        <dbReference type="Pfam" id="PF00593"/>
    </source>
</evidence>
<sequence>MGSNTRILGAMLLASTSLAWAATSADAQAADATKPAAPAAAPAAQTGAEDIIVTARKRDETLLQVPVAVSAMSASDITRYAATDLTKIGQLVPQVILAKTGGGGAGASFAIRGIGSSALDAGIDQTVSLNIDGVQISRGRLITSGFFDIAQVEVLKGPQALFFGKNSPGGVISVHTNGPTDHFTGYMRAGYEFKANERYVEGAVAGPITDTLGFRIALRGDAMAGYIKNVAGELAVPSDPTHPSPGAAHSRDPGTHEFLGRGTLAWKPSSRFDANLKIFGDKLKDHGETGGNDLKCSGHPQTLDLLSGTFVTDPYGDCKINGVRTLGALNPEIAANYPKSNGGVPYTQYHAFLTSLTMNYHLDKATITSVTGYWHYRNDSFDNFANDSSPTVFGANLDDSKAFTQELRLNTTFEGPLNFAFGAYYEDSKRDTRGNGFIGDVGPDPRNGQTNNWQLLSFNKGKTYSAFGQAIYNILPNLELAGGVRWTREVKHTTLGNSFVNENIAALGLVEAEGDFSSGKFSDTNWSPEATLTWHPTRNTTLYAAYKTGYKSGGFSNPSILSPGQNADNLSFKPEHTRGGEIGAKGSLMGGKLAINAAIYRYTYKGLQLTSFNPTPPSFTIKNAASARTTGVEVDSSYSITRDFQIRASVGYNDAKYLSFDAPCYSGQTAATGCTGANGTQDLTGTSLVRAPKWSMTGGFTYDMPLGNGDMKLGFSSDANYTSGYWLLENQNPNGYQKGFARLNASIRLHEADDRWEFAFIGRNLTNKYYAVAGSEKAFGTPDEIAVTIGRPRELVLQGTYKF</sequence>
<dbReference type="RefSeq" id="WP_281042801.1">
    <property type="nucleotide sequence ID" value="NZ_JARYGZ010000001.1"/>
</dbReference>
<dbReference type="InterPro" id="IPR000531">
    <property type="entry name" value="Beta-barrel_TonB"/>
</dbReference>
<evidence type="ECO:0000256" key="2">
    <source>
        <dbReference type="ARBA" id="ARBA00022448"/>
    </source>
</evidence>
<reference evidence="18" key="1">
    <citation type="submission" date="2023-04" db="EMBL/GenBank/DDBJ databases">
        <title>Sphingomonas sp. MAHUQ-71 isolated from rice field.</title>
        <authorList>
            <person name="Huq M.A."/>
        </authorList>
    </citation>
    <scope>NUCLEOTIDE SEQUENCE</scope>
    <source>
        <strain evidence="18">MAHUQ-71</strain>
    </source>
</reference>
<keyword evidence="5 12" id="KW-0812">Transmembrane</keyword>
<keyword evidence="11 12" id="KW-0998">Cell outer membrane</keyword>
<evidence type="ECO:0000256" key="1">
    <source>
        <dbReference type="ARBA" id="ARBA00004571"/>
    </source>
</evidence>
<evidence type="ECO:0000256" key="14">
    <source>
        <dbReference type="RuleBase" id="RU003357"/>
    </source>
</evidence>
<dbReference type="InterPro" id="IPR010917">
    <property type="entry name" value="TonB_rcpt_CS"/>
</dbReference>
<evidence type="ECO:0000259" key="17">
    <source>
        <dbReference type="Pfam" id="PF07715"/>
    </source>
</evidence>
<keyword evidence="10 12" id="KW-0472">Membrane</keyword>
<keyword evidence="18" id="KW-0675">Receptor</keyword>
<comment type="caution">
    <text evidence="18">The sequence shown here is derived from an EMBL/GenBank/DDBJ whole genome shotgun (WGS) entry which is preliminary data.</text>
</comment>
<organism evidence="18 19">
    <name type="scientific">Sphingomonas oryzagri</name>
    <dbReference type="NCBI Taxonomy" id="3042314"/>
    <lineage>
        <taxon>Bacteria</taxon>
        <taxon>Pseudomonadati</taxon>
        <taxon>Pseudomonadota</taxon>
        <taxon>Alphaproteobacteria</taxon>
        <taxon>Sphingomonadales</taxon>
        <taxon>Sphingomonadaceae</taxon>
        <taxon>Sphingomonas</taxon>
    </lineage>
</organism>
<proteinExistence type="inferred from homology"/>
<evidence type="ECO:0000256" key="9">
    <source>
        <dbReference type="ARBA" id="ARBA00023077"/>
    </source>
</evidence>
<keyword evidence="9 14" id="KW-0798">TonB box</keyword>
<name>A0ABT6MWQ2_9SPHN</name>